<evidence type="ECO:0000313" key="2">
    <source>
        <dbReference type="Proteomes" id="UP000593579"/>
    </source>
</evidence>
<keyword evidence="2" id="KW-1185">Reference proteome</keyword>
<gene>
    <name evidence="1" type="ORF">Gogos_002215</name>
</gene>
<dbReference type="Proteomes" id="UP000593579">
    <property type="component" value="Unassembled WGS sequence"/>
</dbReference>
<proteinExistence type="predicted"/>
<evidence type="ECO:0000313" key="1">
    <source>
        <dbReference type="EMBL" id="MBA0750831.1"/>
    </source>
</evidence>
<protein>
    <submittedName>
        <fullName evidence="1">Uncharacterized protein</fullName>
    </submittedName>
</protein>
<dbReference type="EMBL" id="JABEZY010000012">
    <property type="protein sequence ID" value="MBA0750831.1"/>
    <property type="molecule type" value="Genomic_DNA"/>
</dbReference>
<organism evidence="1 2">
    <name type="scientific">Gossypium gossypioides</name>
    <name type="common">Mexican cotton</name>
    <name type="synonym">Selera gossypioides</name>
    <dbReference type="NCBI Taxonomy" id="34282"/>
    <lineage>
        <taxon>Eukaryota</taxon>
        <taxon>Viridiplantae</taxon>
        <taxon>Streptophyta</taxon>
        <taxon>Embryophyta</taxon>
        <taxon>Tracheophyta</taxon>
        <taxon>Spermatophyta</taxon>
        <taxon>Magnoliopsida</taxon>
        <taxon>eudicotyledons</taxon>
        <taxon>Gunneridae</taxon>
        <taxon>Pentapetalae</taxon>
        <taxon>rosids</taxon>
        <taxon>malvids</taxon>
        <taxon>Malvales</taxon>
        <taxon>Malvaceae</taxon>
        <taxon>Malvoideae</taxon>
        <taxon>Gossypium</taxon>
    </lineage>
</organism>
<accession>A0A7J9CR02</accession>
<comment type="caution">
    <text evidence="1">The sequence shown here is derived from an EMBL/GenBank/DDBJ whole genome shotgun (WGS) entry which is preliminary data.</text>
</comment>
<reference evidence="1 2" key="1">
    <citation type="journal article" date="2019" name="Genome Biol. Evol.">
        <title>Insights into the evolution of the New World diploid cottons (Gossypium, subgenus Houzingenia) based on genome sequencing.</title>
        <authorList>
            <person name="Grover C.E."/>
            <person name="Arick M.A. 2nd"/>
            <person name="Thrash A."/>
            <person name="Conover J.L."/>
            <person name="Sanders W.S."/>
            <person name="Peterson D.G."/>
            <person name="Frelichowski J.E."/>
            <person name="Scheffler J.A."/>
            <person name="Scheffler B.E."/>
            <person name="Wendel J.F."/>
        </authorList>
    </citation>
    <scope>NUCLEOTIDE SEQUENCE [LARGE SCALE GENOMIC DNA]</scope>
    <source>
        <strain evidence="1">5</strain>
        <tissue evidence="1">Leaf</tissue>
    </source>
</reference>
<name>A0A7J9CR02_GOSGO</name>
<sequence length="61" mass="7088">MGEMIGLVIKITYKIDIGEQTRFAQMAIDINLTYKSTMEDELKNKVAKEPMNNMENEQYVD</sequence>
<dbReference type="AlphaFoldDB" id="A0A7J9CR02"/>